<feature type="chain" id="PRO_5015991136" evidence="2">
    <location>
        <begin position="24"/>
        <end position="138"/>
    </location>
</feature>
<evidence type="ECO:0000313" key="5">
    <source>
        <dbReference type="Proteomes" id="UP000249134"/>
    </source>
</evidence>
<feature type="signal peptide" evidence="2">
    <location>
        <begin position="1"/>
        <end position="23"/>
    </location>
</feature>
<name>A0A2X4ZNY7_LEDLE</name>
<keyword evidence="1" id="KW-1133">Transmembrane helix</keyword>
<evidence type="ECO:0000256" key="2">
    <source>
        <dbReference type="SAM" id="SignalP"/>
    </source>
</evidence>
<dbReference type="Proteomes" id="UP000249134">
    <property type="component" value="Chromosome 1"/>
</dbReference>
<evidence type="ECO:0000313" key="4">
    <source>
        <dbReference type="EMBL" id="SQI62124.1"/>
    </source>
</evidence>
<feature type="transmembrane region" description="Helical" evidence="1">
    <location>
        <begin position="81"/>
        <end position="100"/>
    </location>
</feature>
<keyword evidence="1" id="KW-0472">Membrane</keyword>
<feature type="domain" description="VanZ-like" evidence="3">
    <location>
        <begin position="8"/>
        <end position="123"/>
    </location>
</feature>
<dbReference type="AlphaFoldDB" id="A0A2X4ZNY7"/>
<reference evidence="4 5" key="1">
    <citation type="submission" date="2018-06" db="EMBL/GenBank/DDBJ databases">
        <authorList>
            <consortium name="Pathogen Informatics"/>
            <person name="Doyle S."/>
        </authorList>
    </citation>
    <scope>NUCLEOTIDE SEQUENCE [LARGE SCALE GENOMIC DNA]</scope>
    <source>
        <strain evidence="4 5">NCTC4824</strain>
    </source>
</reference>
<keyword evidence="2" id="KW-0732">Signal</keyword>
<dbReference type="KEGG" id="blen:NCTC4824_03608"/>
<evidence type="ECO:0000259" key="3">
    <source>
        <dbReference type="Pfam" id="PF04892"/>
    </source>
</evidence>
<accession>A0A2X4ZNY7</accession>
<dbReference type="NCBIfam" id="NF037970">
    <property type="entry name" value="vanZ_1"/>
    <property type="match status" value="1"/>
</dbReference>
<gene>
    <name evidence="4" type="ORF">NCTC4824_03608</name>
</gene>
<proteinExistence type="predicted"/>
<dbReference type="STRING" id="1348624.GCA_001591545_02174"/>
<sequence length="138" mass="15365">MNKKNLWLTAAIVWCVAIFLASASPSATGGNTEMLIQRFFQLTDSQAAFFNVAFRKFVHLSAFGLLAILIFNGIGQKRPWLAWLLTTIYAATDEIHQAFLPERTGSVMDVGLDSIGALLAVCGMMYLKKKRLQHLKRS</sequence>
<dbReference type="RefSeq" id="WP_066141369.1">
    <property type="nucleotide sequence ID" value="NZ_CBCSGM010000003.1"/>
</dbReference>
<evidence type="ECO:0000256" key="1">
    <source>
        <dbReference type="SAM" id="Phobius"/>
    </source>
</evidence>
<dbReference type="InterPro" id="IPR006976">
    <property type="entry name" value="VanZ-like"/>
</dbReference>
<protein>
    <submittedName>
        <fullName evidence="4">Acetobutylicum phosphotransbutyrylase</fullName>
    </submittedName>
</protein>
<feature type="transmembrane region" description="Helical" evidence="1">
    <location>
        <begin position="53"/>
        <end position="74"/>
    </location>
</feature>
<dbReference type="EMBL" id="LS483476">
    <property type="protein sequence ID" value="SQI62124.1"/>
    <property type="molecule type" value="Genomic_DNA"/>
</dbReference>
<feature type="transmembrane region" description="Helical" evidence="1">
    <location>
        <begin position="106"/>
        <end position="127"/>
    </location>
</feature>
<keyword evidence="1" id="KW-0812">Transmembrane</keyword>
<organism evidence="4 5">
    <name type="scientific">Lederbergia lenta</name>
    <name type="common">Bacillus lentus</name>
    <dbReference type="NCBI Taxonomy" id="1467"/>
    <lineage>
        <taxon>Bacteria</taxon>
        <taxon>Bacillati</taxon>
        <taxon>Bacillota</taxon>
        <taxon>Bacilli</taxon>
        <taxon>Bacillales</taxon>
        <taxon>Bacillaceae</taxon>
        <taxon>Lederbergia</taxon>
    </lineage>
</organism>
<keyword evidence="5" id="KW-1185">Reference proteome</keyword>
<dbReference type="Pfam" id="PF04892">
    <property type="entry name" value="VanZ"/>
    <property type="match status" value="1"/>
</dbReference>